<dbReference type="EMBL" id="SUMC01000096">
    <property type="protein sequence ID" value="TJZ99814.1"/>
    <property type="molecule type" value="Genomic_DNA"/>
</dbReference>
<proteinExistence type="predicted"/>
<evidence type="ECO:0000256" key="2">
    <source>
        <dbReference type="ARBA" id="ARBA00022723"/>
    </source>
</evidence>
<evidence type="ECO:0000313" key="7">
    <source>
        <dbReference type="EMBL" id="TJZ99814.1"/>
    </source>
</evidence>
<dbReference type="InterPro" id="IPR042216">
    <property type="entry name" value="MitoNEET_CISD"/>
</dbReference>
<evidence type="ECO:0000256" key="4">
    <source>
        <dbReference type="ARBA" id="ARBA00023014"/>
    </source>
</evidence>
<keyword evidence="2" id="KW-0479">Metal-binding</keyword>
<dbReference type="GO" id="GO:0051537">
    <property type="term" value="F:2 iron, 2 sulfur cluster binding"/>
    <property type="evidence" value="ECO:0007669"/>
    <property type="project" value="UniProtKB-KW"/>
</dbReference>
<dbReference type="SMART" id="SM00704">
    <property type="entry name" value="ZnF_CDGSH"/>
    <property type="match status" value="1"/>
</dbReference>
<organism evidence="7 8">
    <name type="scientific">Actinacidiphila oryziradicis</name>
    <dbReference type="NCBI Taxonomy" id="2571141"/>
    <lineage>
        <taxon>Bacteria</taxon>
        <taxon>Bacillati</taxon>
        <taxon>Actinomycetota</taxon>
        <taxon>Actinomycetes</taxon>
        <taxon>Kitasatosporales</taxon>
        <taxon>Streptomycetaceae</taxon>
        <taxon>Actinacidiphila</taxon>
    </lineage>
</organism>
<gene>
    <name evidence="7" type="ORF">FCI23_44490</name>
</gene>
<dbReference type="Pfam" id="PF09360">
    <property type="entry name" value="zf-CDGSH"/>
    <property type="match status" value="1"/>
</dbReference>
<sequence length="79" mass="8333">MLVEGPVTVTGDDGVSVTSHRFVVAVCTCRRSRSYPWCDTSHRPRTQGPAKADGGVGTGADGDDRCGDYSDDETGGDLR</sequence>
<accession>A0A4U0SHT7</accession>
<dbReference type="GO" id="GO:0005737">
    <property type="term" value="C:cytoplasm"/>
    <property type="evidence" value="ECO:0007669"/>
    <property type="project" value="UniProtKB-ARBA"/>
</dbReference>
<keyword evidence="1" id="KW-0001">2Fe-2S</keyword>
<feature type="compositionally biased region" description="Acidic residues" evidence="5">
    <location>
        <begin position="69"/>
        <end position="79"/>
    </location>
</feature>
<dbReference type="OrthoDB" id="3855487at2"/>
<dbReference type="Gene3D" id="3.40.5.90">
    <property type="entry name" value="CDGSH iron-sulfur domain, mitoNEET-type"/>
    <property type="match status" value="1"/>
</dbReference>
<evidence type="ECO:0000313" key="8">
    <source>
        <dbReference type="Proteomes" id="UP000305778"/>
    </source>
</evidence>
<keyword evidence="4" id="KW-0411">Iron-sulfur</keyword>
<dbReference type="AlphaFoldDB" id="A0A4U0SHT7"/>
<evidence type="ECO:0000256" key="1">
    <source>
        <dbReference type="ARBA" id="ARBA00022714"/>
    </source>
</evidence>
<protein>
    <submittedName>
        <fullName evidence="7">CDGSH iron-sulfur domain-containing protein</fullName>
    </submittedName>
</protein>
<name>A0A4U0SHT7_9ACTN</name>
<keyword evidence="3" id="KW-0408">Iron</keyword>
<dbReference type="Proteomes" id="UP000305778">
    <property type="component" value="Unassembled WGS sequence"/>
</dbReference>
<dbReference type="GO" id="GO:0046872">
    <property type="term" value="F:metal ion binding"/>
    <property type="evidence" value="ECO:0007669"/>
    <property type="project" value="UniProtKB-KW"/>
</dbReference>
<evidence type="ECO:0000256" key="5">
    <source>
        <dbReference type="SAM" id="MobiDB-lite"/>
    </source>
</evidence>
<dbReference type="InterPro" id="IPR018967">
    <property type="entry name" value="FeS-contain_CDGSH-typ"/>
</dbReference>
<evidence type="ECO:0000259" key="6">
    <source>
        <dbReference type="SMART" id="SM00704"/>
    </source>
</evidence>
<feature type="region of interest" description="Disordered" evidence="5">
    <location>
        <begin position="38"/>
        <end position="79"/>
    </location>
</feature>
<feature type="domain" description="Iron-binding zinc finger CDGSH type" evidence="6">
    <location>
        <begin position="4"/>
        <end position="48"/>
    </location>
</feature>
<keyword evidence="8" id="KW-1185">Reference proteome</keyword>
<reference evidence="7 8" key="1">
    <citation type="submission" date="2019-04" db="EMBL/GenBank/DDBJ databases">
        <title>Streptomyces oryziradicis sp. nov., a novel actinomycete isolated from rhizosphere soil of rice (Oryza sativa L.).</title>
        <authorList>
            <person name="Li C."/>
        </authorList>
    </citation>
    <scope>NUCLEOTIDE SEQUENCE [LARGE SCALE GENOMIC DNA]</scope>
    <source>
        <strain evidence="7 8">NEAU-C40</strain>
    </source>
</reference>
<evidence type="ECO:0000256" key="3">
    <source>
        <dbReference type="ARBA" id="ARBA00023004"/>
    </source>
</evidence>
<comment type="caution">
    <text evidence="7">The sequence shown here is derived from an EMBL/GenBank/DDBJ whole genome shotgun (WGS) entry which is preliminary data.</text>
</comment>